<reference evidence="3 4" key="1">
    <citation type="journal article" date="2014" name="Genome Announc.">
        <title>Draft genome sequence of Sclerotinia borealis, a psychrophilic plant pathogenic fungus.</title>
        <authorList>
            <person name="Mardanov A.V."/>
            <person name="Beletsky A.V."/>
            <person name="Kadnikov V.V."/>
            <person name="Ignatov A.N."/>
            <person name="Ravin N.V."/>
        </authorList>
    </citation>
    <scope>NUCLEOTIDE SEQUENCE [LARGE SCALE GENOMIC DNA]</scope>
    <source>
        <strain evidence="4">F-4157</strain>
    </source>
</reference>
<name>W9CBR1_SCLBF</name>
<dbReference type="EMBL" id="AYSA01000441">
    <property type="protein sequence ID" value="ESZ91990.1"/>
    <property type="molecule type" value="Genomic_DNA"/>
</dbReference>
<feature type="region of interest" description="Disordered" evidence="1">
    <location>
        <begin position="82"/>
        <end position="116"/>
    </location>
</feature>
<comment type="caution">
    <text evidence="3">The sequence shown here is derived from an EMBL/GenBank/DDBJ whole genome shotgun (WGS) entry which is preliminary data.</text>
</comment>
<keyword evidence="2" id="KW-0472">Membrane</keyword>
<proteinExistence type="predicted"/>
<keyword evidence="2" id="KW-1133">Transmembrane helix</keyword>
<dbReference type="AlphaFoldDB" id="W9CBR1"/>
<sequence length="193" mass="21230">MAQRFDIGSLLCMLRSAAPYVPIPLYAESLRVKTALASATLTRVSVNECLSGCIKDLSLLWHMDDFEVFGLSRAIQQPFAVKHMSRERIRPGKPTNTQDPKRHHGANPGLSGKPAQCHERGCSGDHRHRWLRDTEGACCREFGLADLLAWLVFAMQITLTGSAAFIVTWHGMHLAGCLLLCITISNSITSCPG</sequence>
<gene>
    <name evidence="3" type="ORF">SBOR_7647</name>
</gene>
<evidence type="ECO:0000313" key="4">
    <source>
        <dbReference type="Proteomes" id="UP000019487"/>
    </source>
</evidence>
<keyword evidence="4" id="KW-1185">Reference proteome</keyword>
<dbReference type="OrthoDB" id="3553625at2759"/>
<organism evidence="3 4">
    <name type="scientific">Sclerotinia borealis (strain F-4128)</name>
    <dbReference type="NCBI Taxonomy" id="1432307"/>
    <lineage>
        <taxon>Eukaryota</taxon>
        <taxon>Fungi</taxon>
        <taxon>Dikarya</taxon>
        <taxon>Ascomycota</taxon>
        <taxon>Pezizomycotina</taxon>
        <taxon>Leotiomycetes</taxon>
        <taxon>Helotiales</taxon>
        <taxon>Sclerotiniaceae</taxon>
        <taxon>Sclerotinia</taxon>
    </lineage>
</organism>
<feature type="transmembrane region" description="Helical" evidence="2">
    <location>
        <begin position="147"/>
        <end position="169"/>
    </location>
</feature>
<evidence type="ECO:0000313" key="3">
    <source>
        <dbReference type="EMBL" id="ESZ91990.1"/>
    </source>
</evidence>
<dbReference type="HOGENOM" id="CLU_1409564_0_0_1"/>
<dbReference type="Proteomes" id="UP000019487">
    <property type="component" value="Unassembled WGS sequence"/>
</dbReference>
<evidence type="ECO:0000256" key="1">
    <source>
        <dbReference type="SAM" id="MobiDB-lite"/>
    </source>
</evidence>
<keyword evidence="2" id="KW-0812">Transmembrane</keyword>
<accession>W9CBR1</accession>
<protein>
    <submittedName>
        <fullName evidence="3">Uncharacterized protein</fullName>
    </submittedName>
</protein>
<evidence type="ECO:0000256" key="2">
    <source>
        <dbReference type="SAM" id="Phobius"/>
    </source>
</evidence>